<feature type="signal peptide" evidence="1">
    <location>
        <begin position="1"/>
        <end position="28"/>
    </location>
</feature>
<organism evidence="2 3">
    <name type="scientific">Roseivirga seohaensis subsp. aquiponti</name>
    <dbReference type="NCBI Taxonomy" id="1566026"/>
    <lineage>
        <taxon>Bacteria</taxon>
        <taxon>Pseudomonadati</taxon>
        <taxon>Bacteroidota</taxon>
        <taxon>Cytophagia</taxon>
        <taxon>Cytophagales</taxon>
        <taxon>Roseivirgaceae</taxon>
        <taxon>Roseivirga</taxon>
    </lineage>
</organism>
<dbReference type="OrthoDB" id="978366at2"/>
<keyword evidence="3" id="KW-1185">Reference proteome</keyword>
<evidence type="ECO:0000313" key="3">
    <source>
        <dbReference type="Proteomes" id="UP000036908"/>
    </source>
</evidence>
<dbReference type="PROSITE" id="PS51257">
    <property type="entry name" value="PROKAR_LIPOPROTEIN"/>
    <property type="match status" value="1"/>
</dbReference>
<sequence>MSIKRIKSFLLAVCATAILVGCNFEYFADAKLNDFVWKPSLAIPIGELSYTVEDLFDELSGAGVDIGQNSDDIVMLTYEAQLQSQSATGFLTLANQSFGQSVDAGLNINAQGFSSLHDYNEVFVFDLAATQNEEYDSVNFSGGNLDILMSSELDAEVAYTLTLNSLIINETHQPLVVSGVLNPSNPSASFTDALNKYLGDFSKDANANAVRNKIVVKLDYQVRVSPTSVIQPTDGVSFTMNLSNPEFDLVYGYVGERRLDVNFELLNLDFFDSFREGTISFSEPRFNFVFDNSFGFPLGVSFNQIAAITQQGQIIPLTGSAATTPGIVNGPLIDAIGTNVNTTLDLNSTNSNLPELISSMPKKVIIEVNTEANPANAPAQYNFVDAGSELNVGVRLELPMIVNINGLVSTQNVEFDIADDLEQAKQLTLRLIAENNLPLGGEIELVFKDANNNAVFTVSERALFDGAPVGSDGRTTQTTSKIVDIHFADADIRLLENATSIDVITRMTTTGAASNEIVKFFSDYTLKIKLAAQADIEITSND</sequence>
<comment type="caution">
    <text evidence="2">The sequence shown here is derived from an EMBL/GenBank/DDBJ whole genome shotgun (WGS) entry which is preliminary data.</text>
</comment>
<feature type="chain" id="PRO_5005580136" evidence="1">
    <location>
        <begin position="29"/>
        <end position="542"/>
    </location>
</feature>
<dbReference type="AlphaFoldDB" id="A0A0L8AJ76"/>
<reference evidence="3" key="1">
    <citation type="submission" date="2014-11" db="EMBL/GenBank/DDBJ databases">
        <title>Genome sequencing of Roseivirga sp. D-25.</title>
        <authorList>
            <person name="Selvaratnam C."/>
            <person name="Thevarajoo S."/>
            <person name="Goh K.M."/>
            <person name="Eee R."/>
            <person name="Chan K.-G."/>
            <person name="Chong C.S."/>
        </authorList>
    </citation>
    <scope>NUCLEOTIDE SEQUENCE [LARGE SCALE GENOMIC DNA]</scope>
    <source>
        <strain evidence="3">D-25</strain>
    </source>
</reference>
<evidence type="ECO:0000313" key="2">
    <source>
        <dbReference type="EMBL" id="KOF02210.1"/>
    </source>
</evidence>
<dbReference type="RefSeq" id="WP_157608579.1">
    <property type="nucleotide sequence ID" value="NZ_JSVA01000015.1"/>
</dbReference>
<protein>
    <submittedName>
        <fullName evidence="2">Uncharacterized protein</fullName>
    </submittedName>
</protein>
<accession>A0A0L8AJ76</accession>
<gene>
    <name evidence="2" type="ORF">OB69_13320</name>
</gene>
<dbReference type="EMBL" id="JSVA01000015">
    <property type="protein sequence ID" value="KOF02210.1"/>
    <property type="molecule type" value="Genomic_DNA"/>
</dbReference>
<dbReference type="Proteomes" id="UP000036908">
    <property type="component" value="Unassembled WGS sequence"/>
</dbReference>
<evidence type="ECO:0000256" key="1">
    <source>
        <dbReference type="SAM" id="SignalP"/>
    </source>
</evidence>
<keyword evidence="1" id="KW-0732">Signal</keyword>
<name>A0A0L8AJ76_9BACT</name>
<proteinExistence type="predicted"/>
<dbReference type="PATRIC" id="fig|1566026.4.peg.963"/>